<dbReference type="EMBL" id="BSYO01000025">
    <property type="protein sequence ID" value="GMH22950.1"/>
    <property type="molecule type" value="Genomic_DNA"/>
</dbReference>
<feature type="region of interest" description="Disordered" evidence="1">
    <location>
        <begin position="106"/>
        <end position="128"/>
    </location>
</feature>
<evidence type="ECO:0000256" key="1">
    <source>
        <dbReference type="SAM" id="MobiDB-lite"/>
    </source>
</evidence>
<keyword evidence="3" id="KW-1185">Reference proteome</keyword>
<accession>A0AAD3Y0F1</accession>
<proteinExistence type="predicted"/>
<dbReference type="Proteomes" id="UP001279734">
    <property type="component" value="Unassembled WGS sequence"/>
</dbReference>
<evidence type="ECO:0000313" key="2">
    <source>
        <dbReference type="EMBL" id="GMH22950.1"/>
    </source>
</evidence>
<evidence type="ECO:0000313" key="3">
    <source>
        <dbReference type="Proteomes" id="UP001279734"/>
    </source>
</evidence>
<gene>
    <name evidence="2" type="ORF">Nepgr_024793</name>
</gene>
<sequence length="128" mass="14122">MHAGSSVSKDIESYEAQAGVCTKPSRLRSTQLSFTSRECLSQISLVNECVIDGSFTSEKGHKRRSHSQSATNFSISPWDDGNSIVFSAPPSKRPCNNNDSILDDISAMESQVENHPKENEKRDEKGFV</sequence>
<reference evidence="2" key="1">
    <citation type="submission" date="2023-05" db="EMBL/GenBank/DDBJ databases">
        <title>Nepenthes gracilis genome sequencing.</title>
        <authorList>
            <person name="Fukushima K."/>
        </authorList>
    </citation>
    <scope>NUCLEOTIDE SEQUENCE</scope>
    <source>
        <strain evidence="2">SING2019-196</strain>
    </source>
</reference>
<protein>
    <submittedName>
        <fullName evidence="2">Uncharacterized protein</fullName>
    </submittedName>
</protein>
<feature type="compositionally biased region" description="Basic and acidic residues" evidence="1">
    <location>
        <begin position="112"/>
        <end position="128"/>
    </location>
</feature>
<dbReference type="AlphaFoldDB" id="A0AAD3Y0F1"/>
<name>A0AAD3Y0F1_NEPGR</name>
<comment type="caution">
    <text evidence="2">The sequence shown here is derived from an EMBL/GenBank/DDBJ whole genome shotgun (WGS) entry which is preliminary data.</text>
</comment>
<organism evidence="2 3">
    <name type="scientific">Nepenthes gracilis</name>
    <name type="common">Slender pitcher plant</name>
    <dbReference type="NCBI Taxonomy" id="150966"/>
    <lineage>
        <taxon>Eukaryota</taxon>
        <taxon>Viridiplantae</taxon>
        <taxon>Streptophyta</taxon>
        <taxon>Embryophyta</taxon>
        <taxon>Tracheophyta</taxon>
        <taxon>Spermatophyta</taxon>
        <taxon>Magnoliopsida</taxon>
        <taxon>eudicotyledons</taxon>
        <taxon>Gunneridae</taxon>
        <taxon>Pentapetalae</taxon>
        <taxon>Caryophyllales</taxon>
        <taxon>Nepenthaceae</taxon>
        <taxon>Nepenthes</taxon>
    </lineage>
</organism>